<accession>A0A4U8UJ52</accession>
<dbReference type="AlphaFoldDB" id="A0A4U8UJ52"/>
<feature type="signal peptide" evidence="2">
    <location>
        <begin position="1"/>
        <end position="20"/>
    </location>
</feature>
<evidence type="ECO:0000256" key="2">
    <source>
        <dbReference type="SAM" id="SignalP"/>
    </source>
</evidence>
<evidence type="ECO:0000313" key="4">
    <source>
        <dbReference type="Proteomes" id="UP000298663"/>
    </source>
</evidence>
<evidence type="ECO:0000256" key="1">
    <source>
        <dbReference type="SAM" id="MobiDB-lite"/>
    </source>
</evidence>
<feature type="region of interest" description="Disordered" evidence="1">
    <location>
        <begin position="239"/>
        <end position="355"/>
    </location>
</feature>
<reference evidence="3 4" key="1">
    <citation type="journal article" date="2015" name="Genome Biol.">
        <title>Comparative genomics of Steinernema reveals deeply conserved gene regulatory networks.</title>
        <authorList>
            <person name="Dillman A.R."/>
            <person name="Macchietto M."/>
            <person name="Porter C.F."/>
            <person name="Rogers A."/>
            <person name="Williams B."/>
            <person name="Antoshechkin I."/>
            <person name="Lee M.M."/>
            <person name="Goodwin Z."/>
            <person name="Lu X."/>
            <person name="Lewis E.E."/>
            <person name="Goodrich-Blair H."/>
            <person name="Stock S.P."/>
            <person name="Adams B.J."/>
            <person name="Sternberg P.W."/>
            <person name="Mortazavi A."/>
        </authorList>
    </citation>
    <scope>NUCLEOTIDE SEQUENCE [LARGE SCALE GENOMIC DNA]</scope>
    <source>
        <strain evidence="3 4">ALL</strain>
    </source>
</reference>
<reference evidence="3 4" key="2">
    <citation type="journal article" date="2019" name="G3 (Bethesda)">
        <title>Hybrid Assembly of the Genome of the Entomopathogenic Nematode Steinernema carpocapsae Identifies the X-Chromosome.</title>
        <authorList>
            <person name="Serra L."/>
            <person name="Macchietto M."/>
            <person name="Macias-Munoz A."/>
            <person name="McGill C.J."/>
            <person name="Rodriguez I.M."/>
            <person name="Rodriguez B."/>
            <person name="Murad R."/>
            <person name="Mortazavi A."/>
        </authorList>
    </citation>
    <scope>NUCLEOTIDE SEQUENCE [LARGE SCALE GENOMIC DNA]</scope>
    <source>
        <strain evidence="3 4">ALL</strain>
    </source>
</reference>
<organism evidence="3 4">
    <name type="scientific">Steinernema carpocapsae</name>
    <name type="common">Entomopathogenic nematode</name>
    <dbReference type="NCBI Taxonomy" id="34508"/>
    <lineage>
        <taxon>Eukaryota</taxon>
        <taxon>Metazoa</taxon>
        <taxon>Ecdysozoa</taxon>
        <taxon>Nematoda</taxon>
        <taxon>Chromadorea</taxon>
        <taxon>Rhabditida</taxon>
        <taxon>Tylenchina</taxon>
        <taxon>Panagrolaimomorpha</taxon>
        <taxon>Strongyloidoidea</taxon>
        <taxon>Steinernematidae</taxon>
        <taxon>Steinernema</taxon>
    </lineage>
</organism>
<dbReference type="STRING" id="34508.A0A4U8UJ52"/>
<dbReference type="OrthoDB" id="5819682at2759"/>
<feature type="compositionally biased region" description="Pro residues" evidence="1">
    <location>
        <begin position="248"/>
        <end position="271"/>
    </location>
</feature>
<dbReference type="EMBL" id="CM016762">
    <property type="protein sequence ID" value="TMS32197.1"/>
    <property type="molecule type" value="Genomic_DNA"/>
</dbReference>
<keyword evidence="2" id="KW-0732">Signal</keyword>
<protein>
    <recommendedName>
        <fullName evidence="5">Chondroitin proteoglycan 4 domain-containing protein</fullName>
    </recommendedName>
</protein>
<evidence type="ECO:0000313" key="3">
    <source>
        <dbReference type="EMBL" id="TMS32197.1"/>
    </source>
</evidence>
<name>A0A4U8UJ52_STECR</name>
<feature type="chain" id="PRO_5021018306" description="Chondroitin proteoglycan 4 domain-containing protein" evidence="2">
    <location>
        <begin position="21"/>
        <end position="638"/>
    </location>
</feature>
<dbReference type="EMBL" id="AZBU02000001">
    <property type="protein sequence ID" value="TMS32197.1"/>
    <property type="molecule type" value="Genomic_DNA"/>
</dbReference>
<keyword evidence="4" id="KW-1185">Reference proteome</keyword>
<gene>
    <name evidence="3" type="ORF">L596_000072</name>
</gene>
<feature type="compositionally biased region" description="Basic and acidic residues" evidence="1">
    <location>
        <begin position="323"/>
        <end position="342"/>
    </location>
</feature>
<proteinExistence type="predicted"/>
<feature type="compositionally biased region" description="Low complexity" evidence="1">
    <location>
        <begin position="272"/>
        <end position="296"/>
    </location>
</feature>
<sequence length="638" mass="70490">MGTKIGLVLFLSSAFCVASALVQTAGHCQQYQTCIYETRQHFIACLGGIGTTILLDYANNLEAHRLLAHHDNWKTTCIQESSSVTEIALTQRAAQRHQSMMECFGKPFIITNTNMTEEKHLTCTGIQTELSGFSSVFQTAAEPNECSMIYRRVLKRCDILADCCPQFDECVKRNHNQYHDHYFGEKEMATKLLDCLKEGPKFARDLPAHVDRGEKADVSFKDLPPEVQNELIQNTFDRRKAPQSDAAPPAPIVVAPPAPPALPSPPGPPSTPAASSEPVTEPSTASSSSEATSQPDAPVPPPSTPAKAHAAPTANEDPLNAFMREKTLFTRDPVKTDSESSKADSIAAPLPPAPEITPAPAVPALPTLATLPPIPTLPPPEKAWSDLVKLLFPTLATTTELTPATEKAEKVLEDADPLTAVVRKHEKAALDHKMEFLNRFYCSEYMRCQDEVQAEYEKCEKNFAGEYTQYGIINTQLREELLAHSVSQIRGVKTACFGFISAQTVEHFAYLQAEANLADNQCVENSTAIVLPMAIIEKCDATLHYKPAKSNETEELSKNLTECLTRVKLEETRCSKILDCCPQHTACVAQTPTGLKEQLKMLEKQILIEQATCETTMSETIERHQARLDRFKYRYLNT</sequence>
<comment type="caution">
    <text evidence="3">The sequence shown here is derived from an EMBL/GenBank/DDBJ whole genome shotgun (WGS) entry which is preliminary data.</text>
</comment>
<evidence type="ECO:0008006" key="5">
    <source>
        <dbReference type="Google" id="ProtNLM"/>
    </source>
</evidence>
<dbReference type="Proteomes" id="UP000298663">
    <property type="component" value="Chromosome X"/>
</dbReference>